<organism evidence="1 2">
    <name type="scientific">Nonomuraea fuscirosea</name>
    <dbReference type="NCBI Taxonomy" id="1291556"/>
    <lineage>
        <taxon>Bacteria</taxon>
        <taxon>Bacillati</taxon>
        <taxon>Actinomycetota</taxon>
        <taxon>Actinomycetes</taxon>
        <taxon>Streptosporangiales</taxon>
        <taxon>Streptosporangiaceae</taxon>
        <taxon>Nonomuraea</taxon>
    </lineage>
</organism>
<dbReference type="EMBL" id="PVNG01000062">
    <property type="protein sequence ID" value="PRX43013.1"/>
    <property type="molecule type" value="Genomic_DNA"/>
</dbReference>
<dbReference type="RefSeq" id="WP_106253554.1">
    <property type="nucleotide sequence ID" value="NZ_JBFAIL010000078.1"/>
</dbReference>
<dbReference type="AlphaFoldDB" id="A0A2T0LK02"/>
<sequence length="76" mass="8663">MSFHLEWERLARQAYDQIPPDKRLPVADAVIKLMIEGIPDAAEPGEDGRWSIRAGEYILVFVEHELDIYLIAIEAA</sequence>
<proteinExistence type="predicted"/>
<evidence type="ECO:0000313" key="1">
    <source>
        <dbReference type="EMBL" id="PRX43013.1"/>
    </source>
</evidence>
<dbReference type="OrthoDB" id="3541896at2"/>
<protein>
    <recommendedName>
        <fullName evidence="3">mRNA interferase RelE/StbE</fullName>
    </recommendedName>
</protein>
<dbReference type="Proteomes" id="UP000238312">
    <property type="component" value="Unassembled WGS sequence"/>
</dbReference>
<name>A0A2T0LK02_9ACTN</name>
<reference evidence="1 2" key="1">
    <citation type="submission" date="2018-03" db="EMBL/GenBank/DDBJ databases">
        <title>Genomic Encyclopedia of Type Strains, Phase III (KMG-III): the genomes of soil and plant-associated and newly described type strains.</title>
        <authorList>
            <person name="Whitman W."/>
        </authorList>
    </citation>
    <scope>NUCLEOTIDE SEQUENCE [LARGE SCALE GENOMIC DNA]</scope>
    <source>
        <strain evidence="1 2">CGMCC 4.7104</strain>
    </source>
</reference>
<gene>
    <name evidence="1" type="ORF">B0I32_1629</name>
</gene>
<keyword evidence="2" id="KW-1185">Reference proteome</keyword>
<accession>A0A2T0LK02</accession>
<evidence type="ECO:0008006" key="3">
    <source>
        <dbReference type="Google" id="ProtNLM"/>
    </source>
</evidence>
<evidence type="ECO:0000313" key="2">
    <source>
        <dbReference type="Proteomes" id="UP000238312"/>
    </source>
</evidence>
<comment type="caution">
    <text evidence="1">The sequence shown here is derived from an EMBL/GenBank/DDBJ whole genome shotgun (WGS) entry which is preliminary data.</text>
</comment>